<reference evidence="2 3" key="1">
    <citation type="submission" date="2020-09" db="EMBL/GenBank/DDBJ databases">
        <title>De no assembly of potato wild relative species, Solanum commersonii.</title>
        <authorList>
            <person name="Cho K."/>
        </authorList>
    </citation>
    <scope>NUCLEOTIDE SEQUENCE [LARGE SCALE GENOMIC DNA]</scope>
    <source>
        <strain evidence="2">LZ3.2</strain>
        <tissue evidence="2">Leaf</tissue>
    </source>
</reference>
<dbReference type="HAMAP" id="MF_00083">
    <property type="entry name" value="Pept_tRNA_hydro_bact"/>
    <property type="match status" value="1"/>
</dbReference>
<feature type="region of interest" description="Disordered" evidence="1">
    <location>
        <begin position="444"/>
        <end position="500"/>
    </location>
</feature>
<keyword evidence="3" id="KW-1185">Reference proteome</keyword>
<comment type="caution">
    <text evidence="2">The sequence shown here is derived from an EMBL/GenBank/DDBJ whole genome shotgun (WGS) entry which is preliminary data.</text>
</comment>
<evidence type="ECO:0000256" key="1">
    <source>
        <dbReference type="SAM" id="MobiDB-lite"/>
    </source>
</evidence>
<dbReference type="PROSITE" id="PS01195">
    <property type="entry name" value="PEPT_TRNA_HYDROL_1"/>
    <property type="match status" value="1"/>
</dbReference>
<dbReference type="PROSITE" id="PS01196">
    <property type="entry name" value="PEPT_TRNA_HYDROL_2"/>
    <property type="match status" value="1"/>
</dbReference>
<dbReference type="Pfam" id="PF01195">
    <property type="entry name" value="Pept_tRNA_hydro"/>
    <property type="match status" value="2"/>
</dbReference>
<dbReference type="InterPro" id="IPR018171">
    <property type="entry name" value="Pept_tRNA_hydro_CS"/>
</dbReference>
<evidence type="ECO:0000313" key="2">
    <source>
        <dbReference type="EMBL" id="KAG5623623.1"/>
    </source>
</evidence>
<dbReference type="OrthoDB" id="1711136at2759"/>
<dbReference type="Gene3D" id="3.40.50.1470">
    <property type="entry name" value="Peptidyl-tRNA hydrolase"/>
    <property type="match status" value="1"/>
</dbReference>
<dbReference type="InterPro" id="IPR001328">
    <property type="entry name" value="Pept_tRNA_hydro"/>
</dbReference>
<dbReference type="EMBL" id="JACXVP010000002">
    <property type="protein sequence ID" value="KAG5623623.1"/>
    <property type="molecule type" value="Genomic_DNA"/>
</dbReference>
<dbReference type="GO" id="GO:0004045">
    <property type="term" value="F:peptidyl-tRNA hydrolase activity"/>
    <property type="evidence" value="ECO:0007669"/>
    <property type="project" value="InterPro"/>
</dbReference>
<dbReference type="PANTHER" id="PTHR17224">
    <property type="entry name" value="PEPTIDYL-TRNA HYDROLASE"/>
    <property type="match status" value="1"/>
</dbReference>
<evidence type="ECO:0000313" key="3">
    <source>
        <dbReference type="Proteomes" id="UP000824120"/>
    </source>
</evidence>
<dbReference type="InterPro" id="IPR036416">
    <property type="entry name" value="Pept_tRNA_hydro_sf"/>
</dbReference>
<protein>
    <submittedName>
        <fullName evidence="2">Uncharacterized protein</fullName>
    </submittedName>
</protein>
<name>A0A9J6AHX8_SOLCO</name>
<dbReference type="AlphaFoldDB" id="A0A9J6AHX8"/>
<dbReference type="Proteomes" id="UP000824120">
    <property type="component" value="Chromosome 2"/>
</dbReference>
<proteinExistence type="inferred from homology"/>
<gene>
    <name evidence="2" type="ORF">H5410_008841</name>
</gene>
<organism evidence="2 3">
    <name type="scientific">Solanum commersonii</name>
    <name type="common">Commerson's wild potato</name>
    <name type="synonym">Commerson's nightshade</name>
    <dbReference type="NCBI Taxonomy" id="4109"/>
    <lineage>
        <taxon>Eukaryota</taxon>
        <taxon>Viridiplantae</taxon>
        <taxon>Streptophyta</taxon>
        <taxon>Embryophyta</taxon>
        <taxon>Tracheophyta</taxon>
        <taxon>Spermatophyta</taxon>
        <taxon>Magnoliopsida</taxon>
        <taxon>eudicotyledons</taxon>
        <taxon>Gunneridae</taxon>
        <taxon>Pentapetalae</taxon>
        <taxon>asterids</taxon>
        <taxon>lamiids</taxon>
        <taxon>Solanales</taxon>
        <taxon>Solanaceae</taxon>
        <taxon>Solanoideae</taxon>
        <taxon>Solaneae</taxon>
        <taxon>Solanum</taxon>
    </lineage>
</organism>
<sequence length="569" mass="63536">MLHAVYAPKSCSISYSRIPCYQKPLAPTRLRASVSLPEPNGVKVEFTPWLIIGLGNPGNKYHGTRHNVGFEMIDRVSQEDGIVLNTIQSKALIGIGSIGEVPVVLAKPQAYMNFSGESKELKHVRFFDQLSDYPNIKGLVDVDQHFKLTSCHLLQIDPFHRNLPSNFSETDTRVHSFGPPIRYVLTRVGPLAAYYQVPLRHILLVYDEMSLPNGILRLQPKGGHGHHNGVKSVMEHLNGRRDFPRFCIGIGNPPGTMDMKAYLLQKFSDAERKQVDAALDQGVAAVRTVVLEGFGSRISRFNIDRWRVKNLLKNNKKFHQIQELIIFNSKHKTPQEFTVYAMSGNNESLIQTQTLNSLYAALDPKSLILSQFSNSDQPQFLQLTTDCLFMERGPRYKAYADLREKKLRIKHMKQSIPEEEEELEFQEEFVVTPPKEQVKFQGSLVTPPKRTKGSSILAQSVPDFSSALRKENRKPPPTMLPTLKEKSATPPPAGSKSGKFYGGVGSIGGSKSVNSGDKRIGGLMTRKSYANVDELKGLASVARSAINGENRVGRTNRVAAKTVLGYRQL</sequence>
<accession>A0A9J6AHX8</accession>
<dbReference type="PANTHER" id="PTHR17224:SF3">
    <property type="entry name" value="CHLOROPLASTIC GROUP IIB INTRON SPLICING FACILITATOR CRS2-B, CHLOROPLASTIC"/>
    <property type="match status" value="1"/>
</dbReference>
<dbReference type="SUPFAM" id="SSF53178">
    <property type="entry name" value="Peptidyl-tRNA hydrolase-like"/>
    <property type="match status" value="2"/>
</dbReference>